<gene>
    <name evidence="2" type="ORF">RRF57_009807</name>
</gene>
<keyword evidence="3" id="KW-1185">Reference proteome</keyword>
<comment type="caution">
    <text evidence="2">The sequence shown here is derived from an EMBL/GenBank/DDBJ whole genome shotgun (WGS) entry which is preliminary data.</text>
</comment>
<keyword evidence="1" id="KW-0812">Transmembrane</keyword>
<feature type="transmembrane region" description="Helical" evidence="1">
    <location>
        <begin position="54"/>
        <end position="78"/>
    </location>
</feature>
<keyword evidence="1" id="KW-0472">Membrane</keyword>
<accession>A0AAN7UR76</accession>
<feature type="transmembrane region" description="Helical" evidence="1">
    <location>
        <begin position="99"/>
        <end position="119"/>
    </location>
</feature>
<evidence type="ECO:0000313" key="2">
    <source>
        <dbReference type="EMBL" id="KAK5634093.1"/>
    </source>
</evidence>
<reference evidence="2 3" key="1">
    <citation type="submission" date="2023-10" db="EMBL/GenBank/DDBJ databases">
        <title>Draft genome sequence of Xylaria bambusicola isolate GMP-LS, the root and basal stem rot pathogen of sugarcane in Indonesia.</title>
        <authorList>
            <person name="Selvaraj P."/>
            <person name="Muralishankar V."/>
            <person name="Muruganantham S."/>
            <person name="Sp S."/>
            <person name="Haryani S."/>
            <person name="Lau K.J.X."/>
            <person name="Naqvi N.I."/>
        </authorList>
    </citation>
    <scope>NUCLEOTIDE SEQUENCE [LARGE SCALE GENOMIC DNA]</scope>
    <source>
        <strain evidence="2">GMP-LS</strain>
    </source>
</reference>
<organism evidence="2 3">
    <name type="scientific">Xylaria bambusicola</name>
    <dbReference type="NCBI Taxonomy" id="326684"/>
    <lineage>
        <taxon>Eukaryota</taxon>
        <taxon>Fungi</taxon>
        <taxon>Dikarya</taxon>
        <taxon>Ascomycota</taxon>
        <taxon>Pezizomycotina</taxon>
        <taxon>Sordariomycetes</taxon>
        <taxon>Xylariomycetidae</taxon>
        <taxon>Xylariales</taxon>
        <taxon>Xylariaceae</taxon>
        <taxon>Xylaria</taxon>
    </lineage>
</organism>
<dbReference type="EMBL" id="JAWHQM010000038">
    <property type="protein sequence ID" value="KAK5634093.1"/>
    <property type="molecule type" value="Genomic_DNA"/>
</dbReference>
<protein>
    <submittedName>
        <fullName evidence="2">Uncharacterized protein</fullName>
    </submittedName>
</protein>
<dbReference type="AlphaFoldDB" id="A0AAN7UR76"/>
<name>A0AAN7UR76_9PEZI</name>
<proteinExistence type="predicted"/>
<dbReference type="Proteomes" id="UP001305414">
    <property type="component" value="Unassembled WGS sequence"/>
</dbReference>
<evidence type="ECO:0000313" key="3">
    <source>
        <dbReference type="Proteomes" id="UP001305414"/>
    </source>
</evidence>
<sequence length="163" mass="17604">MTLLSAEEVRGGHGRLTFQEALGLISLPDKATSSGDVIKRYMSRRSAWTPGLDFVPLVLELGGTYTAATFTAKLVWLLRYRSGLRGHRRIKVAKTRSLGSMYIVSPQICVGAAVGAIFAGEGGQSGQGGRRYTVSSLKPGAMVAHSFTTCQTWLLMLRSPISR</sequence>
<keyword evidence="1" id="KW-1133">Transmembrane helix</keyword>
<evidence type="ECO:0000256" key="1">
    <source>
        <dbReference type="SAM" id="Phobius"/>
    </source>
</evidence>